<comment type="caution">
    <text evidence="1">The sequence shown here is derived from an EMBL/GenBank/DDBJ whole genome shotgun (WGS) entry which is preliminary data.</text>
</comment>
<evidence type="ECO:0000313" key="1">
    <source>
        <dbReference type="EMBL" id="CAI9608858.1"/>
    </source>
</evidence>
<dbReference type="InterPro" id="IPR055308">
    <property type="entry name" value="TEX47-like"/>
</dbReference>
<keyword evidence="2" id="KW-1185">Reference proteome</keyword>
<proteinExistence type="predicted"/>
<dbReference type="PANTHER" id="PTHR34035:SF1">
    <property type="entry name" value="TESTIS-EXPRESSED PROTEIN 47"/>
    <property type="match status" value="1"/>
</dbReference>
<feature type="non-terminal residue" evidence="1">
    <location>
        <position position="1"/>
    </location>
</feature>
<sequence>KSINHRLLYAAKISPESYKDFTDHCEKLFKKLLKSNLGESISGLLLVYPTCVIHIIESSSEILYGIIQDLAHIQKDGVKLFQQWYFHIMRLQSHYPDDVTQTQSEEEVVERCITTLLKLGIFLSEMLQPGSKGPGVDLQGLAPEMCVQEEIIHFLIKSNRFLKPAEFLAMYDRTVNVSSVSDELWPASQHFYL</sequence>
<reference evidence="1" key="1">
    <citation type="submission" date="2023-05" db="EMBL/GenBank/DDBJ databases">
        <authorList>
            <person name="Stuckert A."/>
        </authorList>
    </citation>
    <scope>NUCLEOTIDE SEQUENCE</scope>
</reference>
<gene>
    <name evidence="1" type="ORF">SPARVUS_LOCUS14161072</name>
</gene>
<protein>
    <submittedName>
        <fullName evidence="1">Uncharacterized protein</fullName>
    </submittedName>
</protein>
<organism evidence="1 2">
    <name type="scientific">Staurois parvus</name>
    <dbReference type="NCBI Taxonomy" id="386267"/>
    <lineage>
        <taxon>Eukaryota</taxon>
        <taxon>Metazoa</taxon>
        <taxon>Chordata</taxon>
        <taxon>Craniata</taxon>
        <taxon>Vertebrata</taxon>
        <taxon>Euteleostomi</taxon>
        <taxon>Amphibia</taxon>
        <taxon>Batrachia</taxon>
        <taxon>Anura</taxon>
        <taxon>Neobatrachia</taxon>
        <taxon>Ranoidea</taxon>
        <taxon>Ranidae</taxon>
        <taxon>Staurois</taxon>
    </lineage>
</organism>
<name>A0ABN9GJV5_9NEOB</name>
<dbReference type="Proteomes" id="UP001162483">
    <property type="component" value="Unassembled WGS sequence"/>
</dbReference>
<dbReference type="Pfam" id="PF24787">
    <property type="entry name" value="TEX47"/>
    <property type="match status" value="2"/>
</dbReference>
<dbReference type="EMBL" id="CATNWA010018683">
    <property type="protein sequence ID" value="CAI9608858.1"/>
    <property type="molecule type" value="Genomic_DNA"/>
</dbReference>
<accession>A0ABN9GJV5</accession>
<evidence type="ECO:0000313" key="2">
    <source>
        <dbReference type="Proteomes" id="UP001162483"/>
    </source>
</evidence>
<dbReference type="PANTHER" id="PTHR34035">
    <property type="entry name" value="TESTIS-EXPRESSED PROTEIN 47"/>
    <property type="match status" value="1"/>
</dbReference>